<evidence type="ECO:0000313" key="1">
    <source>
        <dbReference type="EMBL" id="QMR42866.1"/>
    </source>
</evidence>
<dbReference type="AlphaFoldDB" id="A0AAP9R1E6"/>
<sequence length="60" mass="6855">MAARLEHKASLISGIIIVITGVAKWHGSMSVDTLLKAADKALYQFRKMEEAEWKYIRQYS</sequence>
<proteinExistence type="predicted"/>
<dbReference type="EMBL" id="CP055905">
    <property type="protein sequence ID" value="QMR42866.1"/>
    <property type="molecule type" value="Genomic_DNA"/>
</dbReference>
<protein>
    <recommendedName>
        <fullName evidence="3">GGDEF domain-containing protein</fullName>
    </recommendedName>
</protein>
<evidence type="ECO:0008006" key="3">
    <source>
        <dbReference type="Google" id="ProtNLM"/>
    </source>
</evidence>
<organism evidence="1 2">
    <name type="scientific">Klebsiella aerogenes</name>
    <name type="common">Enterobacter aerogenes</name>
    <dbReference type="NCBI Taxonomy" id="548"/>
    <lineage>
        <taxon>Bacteria</taxon>
        <taxon>Pseudomonadati</taxon>
        <taxon>Pseudomonadota</taxon>
        <taxon>Gammaproteobacteria</taxon>
        <taxon>Enterobacterales</taxon>
        <taxon>Enterobacteriaceae</taxon>
        <taxon>Klebsiella/Raoultella group</taxon>
        <taxon>Klebsiella</taxon>
    </lineage>
</organism>
<reference evidence="2" key="1">
    <citation type="submission" date="2020-06" db="EMBL/GenBank/DDBJ databases">
        <title>REHAB project genomes.</title>
        <authorList>
            <person name="Shaw L.P."/>
        </authorList>
    </citation>
    <scope>NUCLEOTIDE SEQUENCE [LARGE SCALE GENOMIC DNA]</scope>
    <source>
        <strain evidence="2">RHBSTW-00938</strain>
        <plasmid evidence="2">prhbstw-00938_2</plasmid>
    </source>
</reference>
<name>A0AAP9R1E6_KLEAE</name>
<dbReference type="Proteomes" id="UP000514462">
    <property type="component" value="Plasmid pRHBSTW-00938_2"/>
</dbReference>
<evidence type="ECO:0000313" key="2">
    <source>
        <dbReference type="Proteomes" id="UP000514462"/>
    </source>
</evidence>
<geneLocation type="plasmid" evidence="2">
    <name>prhbstw-00938_2</name>
</geneLocation>
<gene>
    <name evidence="1" type="ORF">HV331_25430</name>
</gene>
<dbReference type="RefSeq" id="WP_182015639.1">
    <property type="nucleotide sequence ID" value="NZ_CP055905.1"/>
</dbReference>
<keyword evidence="1" id="KW-0614">Plasmid</keyword>
<accession>A0AAP9R1E6</accession>